<dbReference type="PANTHER" id="PTHR26452">
    <property type="entry name" value="OLFACTORY RECEPTOR"/>
    <property type="match status" value="1"/>
</dbReference>
<evidence type="ECO:0000256" key="12">
    <source>
        <dbReference type="RuleBase" id="RU363047"/>
    </source>
</evidence>
<proteinExistence type="inferred from homology"/>
<evidence type="ECO:0000256" key="6">
    <source>
        <dbReference type="ARBA" id="ARBA00022989"/>
    </source>
</evidence>
<protein>
    <recommendedName>
        <fullName evidence="12">Olfactory receptor</fullName>
    </recommendedName>
</protein>
<evidence type="ECO:0000313" key="15">
    <source>
        <dbReference type="Proteomes" id="UP000824782"/>
    </source>
</evidence>
<comment type="similarity">
    <text evidence="11">Belongs to the G-protein coupled receptor 1 family.</text>
</comment>
<reference evidence="14" key="1">
    <citation type="thesis" date="2020" institute="ProQuest LLC" country="789 East Eisenhower Parkway, Ann Arbor, MI, USA">
        <title>Comparative Genomics and Chromosome Evolution.</title>
        <authorList>
            <person name="Mudd A.B."/>
        </authorList>
    </citation>
    <scope>NUCLEOTIDE SEQUENCE</scope>
    <source>
        <strain evidence="14">237g6f4</strain>
        <tissue evidence="14">Blood</tissue>
    </source>
</reference>
<dbReference type="GO" id="GO:0005886">
    <property type="term" value="C:plasma membrane"/>
    <property type="evidence" value="ECO:0007669"/>
    <property type="project" value="UniProtKB-SubCell"/>
</dbReference>
<dbReference type="Gene3D" id="1.20.1070.10">
    <property type="entry name" value="Rhodopsin 7-helix transmembrane proteins"/>
    <property type="match status" value="1"/>
</dbReference>
<keyword evidence="6 12" id="KW-1133">Transmembrane helix</keyword>
<evidence type="ECO:0000256" key="10">
    <source>
        <dbReference type="ARBA" id="ARBA00023224"/>
    </source>
</evidence>
<evidence type="ECO:0000256" key="4">
    <source>
        <dbReference type="ARBA" id="ARBA00022692"/>
    </source>
</evidence>
<dbReference type="Pfam" id="PF13853">
    <property type="entry name" value="7tm_4"/>
    <property type="match status" value="1"/>
</dbReference>
<dbReference type="InterPro" id="IPR000725">
    <property type="entry name" value="Olfact_rcpt"/>
</dbReference>
<keyword evidence="4 11" id="KW-0812">Transmembrane</keyword>
<organism evidence="14 15">
    <name type="scientific">Engystomops pustulosus</name>
    <name type="common">Tungara frog</name>
    <name type="synonym">Physalaemus pustulosus</name>
    <dbReference type="NCBI Taxonomy" id="76066"/>
    <lineage>
        <taxon>Eukaryota</taxon>
        <taxon>Metazoa</taxon>
        <taxon>Chordata</taxon>
        <taxon>Craniata</taxon>
        <taxon>Vertebrata</taxon>
        <taxon>Euteleostomi</taxon>
        <taxon>Amphibia</taxon>
        <taxon>Batrachia</taxon>
        <taxon>Anura</taxon>
        <taxon>Neobatrachia</taxon>
        <taxon>Hyloidea</taxon>
        <taxon>Leptodactylidae</taxon>
        <taxon>Leiuperinae</taxon>
        <taxon>Engystomops</taxon>
    </lineage>
</organism>
<evidence type="ECO:0000256" key="1">
    <source>
        <dbReference type="ARBA" id="ARBA00004651"/>
    </source>
</evidence>
<evidence type="ECO:0000259" key="13">
    <source>
        <dbReference type="PROSITE" id="PS50262"/>
    </source>
</evidence>
<dbReference type="PRINTS" id="PR00245">
    <property type="entry name" value="OLFACTORYR"/>
</dbReference>
<dbReference type="Proteomes" id="UP000824782">
    <property type="component" value="Unassembled WGS sequence"/>
</dbReference>
<feature type="transmembrane region" description="Helical" evidence="12">
    <location>
        <begin position="268"/>
        <end position="289"/>
    </location>
</feature>
<dbReference type="PROSITE" id="PS00237">
    <property type="entry name" value="G_PROTEIN_RECEP_F1_1"/>
    <property type="match status" value="1"/>
</dbReference>
<dbReference type="SMART" id="SM01381">
    <property type="entry name" value="7TM_GPCR_Srsx"/>
    <property type="match status" value="1"/>
</dbReference>
<keyword evidence="5 12" id="KW-0552">Olfaction</keyword>
<feature type="domain" description="G-protein coupled receptors family 1 profile" evidence="13">
    <location>
        <begin position="38"/>
        <end position="287"/>
    </location>
</feature>
<dbReference type="FunFam" id="1.20.1070.10:FF:000001">
    <property type="entry name" value="Olfactory receptor"/>
    <property type="match status" value="1"/>
</dbReference>
<dbReference type="SUPFAM" id="SSF81321">
    <property type="entry name" value="Family A G protein-coupled receptor-like"/>
    <property type="match status" value="1"/>
</dbReference>
<dbReference type="GO" id="GO:0004984">
    <property type="term" value="F:olfactory receptor activity"/>
    <property type="evidence" value="ECO:0007669"/>
    <property type="project" value="InterPro"/>
</dbReference>
<dbReference type="GO" id="GO:0004930">
    <property type="term" value="F:G protein-coupled receptor activity"/>
    <property type="evidence" value="ECO:0007669"/>
    <property type="project" value="UniProtKB-KW"/>
</dbReference>
<evidence type="ECO:0000256" key="2">
    <source>
        <dbReference type="ARBA" id="ARBA00022475"/>
    </source>
</evidence>
<evidence type="ECO:0000313" key="14">
    <source>
        <dbReference type="EMBL" id="KAG8568528.1"/>
    </source>
</evidence>
<keyword evidence="3 12" id="KW-0716">Sensory transduction</keyword>
<evidence type="ECO:0000256" key="9">
    <source>
        <dbReference type="ARBA" id="ARBA00023170"/>
    </source>
</evidence>
<sequence>MEEENNTLVNDFILLGFVNERVTCTILMSFIYIMIIIGNFSVLCIVLVDSRLQTPMYFFLSCLSLLDIFYSTVTLPSMLVNAITENSRISFYRCFTQLYFFVCFGGSECLLLAAMAYDRYVAICDPLRYHVIMNKRFCSGIAAGCWVSGSLNAMFHTLLTSKLTFCGDHYINHFFCDVLPMLEAACSDVQSSQVLLHVVTIILGMCPFLLVMNSYIHIISTILKIRSSEGRQKVFSTCSSHLMVVTIFYITGMFNYNLPNTEDFLSSVQVSSVLYGILPPFLNPVIYCLRNQEVKKALKKVMTGT</sequence>
<evidence type="ECO:0000256" key="5">
    <source>
        <dbReference type="ARBA" id="ARBA00022725"/>
    </source>
</evidence>
<dbReference type="CDD" id="cd13954">
    <property type="entry name" value="7tmA_OR"/>
    <property type="match status" value="1"/>
</dbReference>
<dbReference type="InterPro" id="IPR017452">
    <property type="entry name" value="GPCR_Rhodpsn_7TM"/>
</dbReference>
<dbReference type="PRINTS" id="PR00237">
    <property type="entry name" value="GPCRRHODOPSN"/>
</dbReference>
<evidence type="ECO:0000256" key="11">
    <source>
        <dbReference type="RuleBase" id="RU000688"/>
    </source>
</evidence>
<comment type="caution">
    <text evidence="14">The sequence shown here is derived from an EMBL/GenBank/DDBJ whole genome shotgun (WGS) entry which is preliminary data.</text>
</comment>
<dbReference type="AlphaFoldDB" id="A0AAV7B7G9"/>
<feature type="transmembrane region" description="Helical" evidence="12">
    <location>
        <begin position="234"/>
        <end position="256"/>
    </location>
</feature>
<dbReference type="InterPro" id="IPR050516">
    <property type="entry name" value="Olfactory_GPCR"/>
</dbReference>
<dbReference type="EMBL" id="WNYA01000006">
    <property type="protein sequence ID" value="KAG8568528.1"/>
    <property type="molecule type" value="Genomic_DNA"/>
</dbReference>
<keyword evidence="7 11" id="KW-0297">G-protein coupled receptor</keyword>
<feature type="transmembrane region" description="Helical" evidence="12">
    <location>
        <begin position="194"/>
        <end position="213"/>
    </location>
</feature>
<feature type="transmembrane region" description="Helical" evidence="12">
    <location>
        <begin position="57"/>
        <end position="78"/>
    </location>
</feature>
<dbReference type="PROSITE" id="PS50262">
    <property type="entry name" value="G_PROTEIN_RECEP_F1_2"/>
    <property type="match status" value="1"/>
</dbReference>
<feature type="transmembrane region" description="Helical" evidence="12">
    <location>
        <begin position="26"/>
        <end position="48"/>
    </location>
</feature>
<feature type="transmembrane region" description="Helical" evidence="12">
    <location>
        <begin position="98"/>
        <end position="117"/>
    </location>
</feature>
<name>A0AAV7B7G9_ENGPU</name>
<keyword evidence="2 12" id="KW-1003">Cell membrane</keyword>
<gene>
    <name evidence="14" type="ORF">GDO81_014047</name>
</gene>
<evidence type="ECO:0000256" key="7">
    <source>
        <dbReference type="ARBA" id="ARBA00023040"/>
    </source>
</evidence>
<accession>A0AAV7B7G9</accession>
<dbReference type="InterPro" id="IPR000276">
    <property type="entry name" value="GPCR_Rhodpsn"/>
</dbReference>
<evidence type="ECO:0000256" key="3">
    <source>
        <dbReference type="ARBA" id="ARBA00022606"/>
    </source>
</evidence>
<comment type="subcellular location">
    <subcellularLocation>
        <location evidence="1 12">Cell membrane</location>
        <topology evidence="1 12">Multi-pass membrane protein</topology>
    </subcellularLocation>
</comment>
<keyword evidence="8 12" id="KW-0472">Membrane</keyword>
<evidence type="ECO:0000256" key="8">
    <source>
        <dbReference type="ARBA" id="ARBA00023136"/>
    </source>
</evidence>
<feature type="transmembrane region" description="Helical" evidence="12">
    <location>
        <begin position="137"/>
        <end position="155"/>
    </location>
</feature>
<keyword evidence="10 11" id="KW-0807">Transducer</keyword>
<keyword evidence="15" id="KW-1185">Reference proteome</keyword>
<keyword evidence="9 11" id="KW-0675">Receptor</keyword>